<gene>
    <name evidence="14" type="ORF">HYH03_000515</name>
</gene>
<dbReference type="PANTHER" id="PTHR10791:SF224">
    <property type="entry name" value="SUGAR TRANSPORTER SWEET"/>
    <property type="match status" value="1"/>
</dbReference>
<dbReference type="EMBL" id="JAEHOE010000001">
    <property type="protein sequence ID" value="KAG2502020.1"/>
    <property type="molecule type" value="Genomic_DNA"/>
</dbReference>
<feature type="region of interest" description="Disordered" evidence="13">
    <location>
        <begin position="227"/>
        <end position="281"/>
    </location>
</feature>
<feature type="transmembrane region" description="Helical" evidence="12">
    <location>
        <begin position="12"/>
        <end position="34"/>
    </location>
</feature>
<keyword evidence="11 12" id="KW-0472">Membrane</keyword>
<name>A0A835YFT9_9CHLO</name>
<evidence type="ECO:0000256" key="13">
    <source>
        <dbReference type="SAM" id="MobiDB-lite"/>
    </source>
</evidence>
<dbReference type="Pfam" id="PF03083">
    <property type="entry name" value="MtN3_slv"/>
    <property type="match status" value="2"/>
</dbReference>
<feature type="transmembrane region" description="Helical" evidence="12">
    <location>
        <begin position="166"/>
        <end position="186"/>
    </location>
</feature>
<evidence type="ECO:0000313" key="15">
    <source>
        <dbReference type="Proteomes" id="UP000612055"/>
    </source>
</evidence>
<keyword evidence="15" id="KW-1185">Reference proteome</keyword>
<organism evidence="14 15">
    <name type="scientific">Edaphochlamys debaryana</name>
    <dbReference type="NCBI Taxonomy" id="47281"/>
    <lineage>
        <taxon>Eukaryota</taxon>
        <taxon>Viridiplantae</taxon>
        <taxon>Chlorophyta</taxon>
        <taxon>core chlorophytes</taxon>
        <taxon>Chlorophyceae</taxon>
        <taxon>CS clade</taxon>
        <taxon>Chlamydomonadales</taxon>
        <taxon>Chlamydomonadales incertae sedis</taxon>
        <taxon>Edaphochlamys</taxon>
    </lineage>
</organism>
<feature type="transmembrane region" description="Helical" evidence="12">
    <location>
        <begin position="101"/>
        <end position="124"/>
    </location>
</feature>
<feature type="transmembrane region" description="Helical" evidence="12">
    <location>
        <begin position="78"/>
        <end position="94"/>
    </location>
</feature>
<comment type="caution">
    <text evidence="14">The sequence shown here is derived from an EMBL/GenBank/DDBJ whole genome shotgun (WGS) entry which is preliminary data.</text>
</comment>
<evidence type="ECO:0000256" key="11">
    <source>
        <dbReference type="ARBA" id="ARBA00023136"/>
    </source>
</evidence>
<dbReference type="InterPro" id="IPR004316">
    <property type="entry name" value="SWEET_rpt"/>
</dbReference>
<feature type="transmembrane region" description="Helical" evidence="12">
    <location>
        <begin position="136"/>
        <end position="154"/>
    </location>
</feature>
<feature type="transmembrane region" description="Helical" evidence="12">
    <location>
        <begin position="192"/>
        <end position="213"/>
    </location>
</feature>
<dbReference type="Gene3D" id="1.20.1280.290">
    <property type="match status" value="2"/>
</dbReference>
<keyword evidence="4 12" id="KW-0813">Transport</keyword>
<comment type="caution">
    <text evidence="12">Lacks conserved residue(s) required for the propagation of feature annotation.</text>
</comment>
<reference evidence="14" key="1">
    <citation type="journal article" date="2020" name="bioRxiv">
        <title>Comparative genomics of Chlamydomonas.</title>
        <authorList>
            <person name="Craig R.J."/>
            <person name="Hasan A.R."/>
            <person name="Ness R.W."/>
            <person name="Keightley P.D."/>
        </authorList>
    </citation>
    <scope>NUCLEOTIDE SEQUENCE</scope>
    <source>
        <strain evidence="14">CCAP 11/70</strain>
    </source>
</reference>
<dbReference type="PANTHER" id="PTHR10791">
    <property type="entry name" value="RAG1-ACTIVATING PROTEIN 1"/>
    <property type="match status" value="1"/>
</dbReference>
<dbReference type="OrthoDB" id="409725at2759"/>
<evidence type="ECO:0000256" key="6">
    <source>
        <dbReference type="ARBA" id="ARBA00022597"/>
    </source>
</evidence>
<evidence type="ECO:0000256" key="2">
    <source>
        <dbReference type="ARBA" id="ARBA00004653"/>
    </source>
</evidence>
<comment type="subcellular location">
    <subcellularLocation>
        <location evidence="1">Cell membrane</location>
        <topology evidence="1">Multi-pass membrane protein</topology>
    </subcellularLocation>
    <subcellularLocation>
        <location evidence="2">Golgi apparatus membrane</location>
        <topology evidence="2">Multi-pass membrane protein</topology>
    </subcellularLocation>
</comment>
<keyword evidence="9 12" id="KW-1133">Transmembrane helix</keyword>
<evidence type="ECO:0000256" key="1">
    <source>
        <dbReference type="ARBA" id="ARBA00004651"/>
    </source>
</evidence>
<dbReference type="GO" id="GO:0000139">
    <property type="term" value="C:Golgi membrane"/>
    <property type="evidence" value="ECO:0007669"/>
    <property type="project" value="UniProtKB-SubCell"/>
</dbReference>
<evidence type="ECO:0000256" key="5">
    <source>
        <dbReference type="ARBA" id="ARBA00022475"/>
    </source>
</evidence>
<comment type="similarity">
    <text evidence="3 12">Belongs to the SWEET sugar transporter family.</text>
</comment>
<sequence>MAKDGPNVFLDTVVPALGALVSTLMYLAPLKAVLKAHREKNLGELNPLPFGVTIANCVAWLCYGLLKHDPFVTTPNTPGVLIGVFMTTTAYGLAEEAVRQRLRFVVCLTAGVMPVLGVFTAFFAENLAQQQAIWGLAGNTIALIYYAAPLTTMWDVIRTRNSSSILVPLTVMNTLNAALWTTYGIAVLDVYIWLPNGIGLALSVLQIALRVVFPARPAPVLPGHHHHGAYSPLHHPAPPHADDPAVTGIAPTSGPSGAKYSRLEENFGHASETRPLQLDRE</sequence>
<evidence type="ECO:0000256" key="7">
    <source>
        <dbReference type="ARBA" id="ARBA00022692"/>
    </source>
</evidence>
<evidence type="ECO:0000256" key="12">
    <source>
        <dbReference type="RuleBase" id="RU910715"/>
    </source>
</evidence>
<dbReference type="AlphaFoldDB" id="A0A835YFT9"/>
<dbReference type="GO" id="GO:0051119">
    <property type="term" value="F:sugar transmembrane transporter activity"/>
    <property type="evidence" value="ECO:0007669"/>
    <property type="project" value="InterPro"/>
</dbReference>
<dbReference type="InterPro" id="IPR047664">
    <property type="entry name" value="SWEET"/>
</dbReference>
<evidence type="ECO:0000256" key="8">
    <source>
        <dbReference type="ARBA" id="ARBA00022737"/>
    </source>
</evidence>
<proteinExistence type="inferred from homology"/>
<protein>
    <recommendedName>
        <fullName evidence="12">Bidirectional sugar transporter SWEET</fullName>
    </recommendedName>
</protein>
<keyword evidence="5" id="KW-1003">Cell membrane</keyword>
<evidence type="ECO:0000256" key="4">
    <source>
        <dbReference type="ARBA" id="ARBA00022448"/>
    </source>
</evidence>
<keyword evidence="7 12" id="KW-0812">Transmembrane</keyword>
<keyword evidence="6 12" id="KW-0762">Sugar transport</keyword>
<keyword evidence="8" id="KW-0677">Repeat</keyword>
<evidence type="ECO:0000256" key="3">
    <source>
        <dbReference type="ARBA" id="ARBA00007809"/>
    </source>
</evidence>
<dbReference type="FunFam" id="1.20.1280.290:FF:000004">
    <property type="entry name" value="Sugar transporter SWEET"/>
    <property type="match status" value="1"/>
</dbReference>
<evidence type="ECO:0000256" key="10">
    <source>
        <dbReference type="ARBA" id="ARBA00023034"/>
    </source>
</evidence>
<comment type="function">
    <text evidence="12">Mediates both low-affinity uptake and efflux of sugar across the membrane.</text>
</comment>
<evidence type="ECO:0000313" key="14">
    <source>
        <dbReference type="EMBL" id="KAG2502020.1"/>
    </source>
</evidence>
<accession>A0A835YFT9</accession>
<evidence type="ECO:0000256" key="9">
    <source>
        <dbReference type="ARBA" id="ARBA00022989"/>
    </source>
</evidence>
<keyword evidence="10" id="KW-0333">Golgi apparatus</keyword>
<dbReference type="Proteomes" id="UP000612055">
    <property type="component" value="Unassembled WGS sequence"/>
</dbReference>
<dbReference type="GO" id="GO:0005886">
    <property type="term" value="C:plasma membrane"/>
    <property type="evidence" value="ECO:0007669"/>
    <property type="project" value="UniProtKB-SubCell"/>
</dbReference>